<dbReference type="OrthoDB" id="410307at2759"/>
<dbReference type="PROSITE" id="PS50103">
    <property type="entry name" value="ZF_C3H1"/>
    <property type="match status" value="1"/>
</dbReference>
<dbReference type="GO" id="GO:0008270">
    <property type="term" value="F:zinc ion binding"/>
    <property type="evidence" value="ECO:0007669"/>
    <property type="project" value="UniProtKB-KW"/>
</dbReference>
<evidence type="ECO:0000256" key="1">
    <source>
        <dbReference type="ARBA" id="ARBA00022723"/>
    </source>
</evidence>
<dbReference type="Proteomes" id="UP000192257">
    <property type="component" value="Unassembled WGS sequence"/>
</dbReference>
<dbReference type="AlphaFoldDB" id="A0A1X0P4C7"/>
<feature type="region of interest" description="Disordered" evidence="5">
    <location>
        <begin position="57"/>
        <end position="126"/>
    </location>
</feature>
<keyword evidence="9" id="KW-1185">Reference proteome</keyword>
<sequence length="522" mass="58494">MSNAVDSLLIRLKIPGLIPKFREKGLDRIVTLRKLSEEELRSIVPDDEQRQLILGAINNRGTHDKKQTQPSGAMNPPRNAEDGGRGTGGFPRGSSRGGGRMGGGGGRGGHERGGPAAHDRGGPVGGGAFPVRQRACNHFFAGDCKYGDSCRYSHDQAVYQRETAEGVVRRPHDSPGNTEDYSEVCVIPTHRIKFLLGNKAERLKQIHDANKTHNKPFKYVESTVEKFELVVYGSDPQSVLQSKKMILACVGVTKEKEQKNRLMYTINELGSNQHTAKLLAACNIKNEGTMREISEASLRNVISFLRFEKQQDVRHFWVNTTNDRHKLETIATIVAQLKGVQAIMFCDQKRVAEMSKVPLKIARFFNGVNPLFIHRDLPKEERMKQLHDFKVGEVNENGIRERLLVTNEDYAKLARKTIVPYVNLIINFSMPRTEEFYLLQSLVAGRNDTVGVSILCVSAYDQNTFREMQQDIPFTALEDENSFSETALQLVYDTVENPLTSEDADPPNDWASKLNPKKDGDS</sequence>
<keyword evidence="3 4" id="KW-0862">Zinc</keyword>
<dbReference type="Pfam" id="PF00271">
    <property type="entry name" value="Helicase_C"/>
    <property type="match status" value="1"/>
</dbReference>
<organism evidence="8 9">
    <name type="scientific">Trypanosoma theileri</name>
    <dbReference type="NCBI Taxonomy" id="67003"/>
    <lineage>
        <taxon>Eukaryota</taxon>
        <taxon>Discoba</taxon>
        <taxon>Euglenozoa</taxon>
        <taxon>Kinetoplastea</taxon>
        <taxon>Metakinetoplastina</taxon>
        <taxon>Trypanosomatida</taxon>
        <taxon>Trypanosomatidae</taxon>
        <taxon>Trypanosoma</taxon>
    </lineage>
</organism>
<evidence type="ECO:0000256" key="5">
    <source>
        <dbReference type="SAM" id="MobiDB-lite"/>
    </source>
</evidence>
<dbReference type="InterPro" id="IPR001650">
    <property type="entry name" value="Helicase_C-like"/>
</dbReference>
<feature type="region of interest" description="Disordered" evidence="5">
    <location>
        <begin position="497"/>
        <end position="522"/>
    </location>
</feature>
<comment type="caution">
    <text evidence="8">The sequence shown here is derived from an EMBL/GenBank/DDBJ whole genome shotgun (WGS) entry which is preliminary data.</text>
</comment>
<dbReference type="EMBL" id="NBCO01000005">
    <property type="protein sequence ID" value="ORC91725.1"/>
    <property type="molecule type" value="Genomic_DNA"/>
</dbReference>
<evidence type="ECO:0000256" key="4">
    <source>
        <dbReference type="PROSITE-ProRule" id="PRU00723"/>
    </source>
</evidence>
<keyword evidence="1 4" id="KW-0479">Metal-binding</keyword>
<evidence type="ECO:0000259" key="7">
    <source>
        <dbReference type="PROSITE" id="PS51194"/>
    </source>
</evidence>
<evidence type="ECO:0000259" key="6">
    <source>
        <dbReference type="PROSITE" id="PS50103"/>
    </source>
</evidence>
<feature type="domain" description="C3H1-type" evidence="6">
    <location>
        <begin position="130"/>
        <end position="157"/>
    </location>
</feature>
<dbReference type="RefSeq" id="XP_028885791.1">
    <property type="nucleotide sequence ID" value="XM_029022976.1"/>
</dbReference>
<keyword evidence="2 4" id="KW-0863">Zinc-finger</keyword>
<evidence type="ECO:0000256" key="2">
    <source>
        <dbReference type="ARBA" id="ARBA00022771"/>
    </source>
</evidence>
<dbReference type="InterPro" id="IPR027417">
    <property type="entry name" value="P-loop_NTPase"/>
</dbReference>
<proteinExistence type="predicted"/>
<dbReference type="InterPro" id="IPR000571">
    <property type="entry name" value="Znf_CCCH"/>
</dbReference>
<evidence type="ECO:0000256" key="3">
    <source>
        <dbReference type="ARBA" id="ARBA00022833"/>
    </source>
</evidence>
<evidence type="ECO:0008006" key="10">
    <source>
        <dbReference type="Google" id="ProtNLM"/>
    </source>
</evidence>
<dbReference type="Gene3D" id="3.40.50.300">
    <property type="entry name" value="P-loop containing nucleotide triphosphate hydrolases"/>
    <property type="match status" value="1"/>
</dbReference>
<dbReference type="Pfam" id="PF00642">
    <property type="entry name" value="zf-CCCH"/>
    <property type="match status" value="1"/>
</dbReference>
<accession>A0A1X0P4C7</accession>
<feature type="compositionally biased region" description="Basic and acidic residues" evidence="5">
    <location>
        <begin position="108"/>
        <end position="121"/>
    </location>
</feature>
<gene>
    <name evidence="8" type="ORF">TM35_000053210</name>
</gene>
<feature type="compositionally biased region" description="Gly residues" evidence="5">
    <location>
        <begin position="85"/>
        <end position="107"/>
    </location>
</feature>
<evidence type="ECO:0000313" key="8">
    <source>
        <dbReference type="EMBL" id="ORC91725.1"/>
    </source>
</evidence>
<dbReference type="SUPFAM" id="SSF52540">
    <property type="entry name" value="P-loop containing nucleoside triphosphate hydrolases"/>
    <property type="match status" value="1"/>
</dbReference>
<feature type="zinc finger region" description="C3H1-type" evidence="4">
    <location>
        <begin position="130"/>
        <end position="157"/>
    </location>
</feature>
<reference evidence="8 9" key="1">
    <citation type="submission" date="2017-03" db="EMBL/GenBank/DDBJ databases">
        <title>An alternative strategy for trypanosome survival in the mammalian bloodstream revealed through genome and transcriptome analysis of the ubiquitous bovine parasite Trypanosoma (Megatrypanum) theileri.</title>
        <authorList>
            <person name="Kelly S."/>
            <person name="Ivens A."/>
            <person name="Mott A."/>
            <person name="O'Neill E."/>
            <person name="Emms D."/>
            <person name="Macleod O."/>
            <person name="Voorheis P."/>
            <person name="Matthews J."/>
            <person name="Matthews K."/>
            <person name="Carrington M."/>
        </authorList>
    </citation>
    <scope>NUCLEOTIDE SEQUENCE [LARGE SCALE GENOMIC DNA]</scope>
    <source>
        <strain evidence="8">Edinburgh</strain>
    </source>
</reference>
<dbReference type="STRING" id="67003.A0A1X0P4C7"/>
<name>A0A1X0P4C7_9TRYP</name>
<feature type="domain" description="Helicase C-terminal" evidence="7">
    <location>
        <begin position="326"/>
        <end position="489"/>
    </location>
</feature>
<evidence type="ECO:0000313" key="9">
    <source>
        <dbReference type="Proteomes" id="UP000192257"/>
    </source>
</evidence>
<dbReference type="GeneID" id="39982756"/>
<dbReference type="SUPFAM" id="SSF90229">
    <property type="entry name" value="CCCH zinc finger"/>
    <property type="match status" value="1"/>
</dbReference>
<dbReference type="Gene3D" id="4.10.1000.10">
    <property type="entry name" value="Zinc finger, CCCH-type"/>
    <property type="match status" value="1"/>
</dbReference>
<dbReference type="VEuPathDB" id="TriTrypDB:TM35_000053210"/>
<dbReference type="PROSITE" id="PS51194">
    <property type="entry name" value="HELICASE_CTER"/>
    <property type="match status" value="1"/>
</dbReference>
<dbReference type="InterPro" id="IPR036855">
    <property type="entry name" value="Znf_CCCH_sf"/>
</dbReference>
<protein>
    <recommendedName>
        <fullName evidence="10">C3H1-type domain-containing protein</fullName>
    </recommendedName>
</protein>